<dbReference type="PANTHER" id="PTHR12547">
    <property type="entry name" value="CCCH ZINC FINGER/TIS11-RELATED"/>
    <property type="match status" value="1"/>
</dbReference>
<dbReference type="Pfam" id="PF14608">
    <property type="entry name" value="zf-CCCH_2"/>
    <property type="match status" value="1"/>
</dbReference>
<evidence type="ECO:0000259" key="8">
    <source>
        <dbReference type="PROSITE" id="PS50103"/>
    </source>
</evidence>
<comment type="caution">
    <text evidence="9">The sequence shown here is derived from an EMBL/GenBank/DDBJ whole genome shotgun (WGS) entry which is preliminary data.</text>
</comment>
<evidence type="ECO:0000313" key="10">
    <source>
        <dbReference type="Proteomes" id="UP000195402"/>
    </source>
</evidence>
<dbReference type="FunFam" id="4.10.1000.10:FF:000002">
    <property type="entry name" value="Zinc finger protein 36, C3H1 type-like 1"/>
    <property type="match status" value="1"/>
</dbReference>
<evidence type="ECO:0000256" key="2">
    <source>
        <dbReference type="ARBA" id="ARBA00022737"/>
    </source>
</evidence>
<dbReference type="PANTHER" id="PTHR12547:SF162">
    <property type="entry name" value="ZINC FINGER CCCH DOMAIN-CONTAINING PROTEIN 15"/>
    <property type="match status" value="1"/>
</dbReference>
<dbReference type="OrthoDB" id="410307at2759"/>
<sequence length="364" mass="40185">MQRDDSSSTRGRINSTTDSSPIRSQNEYYYSSSNQNTSSDGTGFTSLESSIFPPKSSLCNSVYQFTPSPSSSNEENNPVATENRLYLARLTLQYQELMDRYGLCLGYLEDATKQAEVLSQENAALRLVNKDLTKRLSLLAETSLHQNHRYISSGFPSLSIINDFRSLCIGDNGGTKNNRVVASHEVPVTSPTSVIGINNRFPEKGPQRVSLPKSISIRSSAYLKMNQAGINAAAAANRTNRLRVATSPLVNGNMQRVYVPAAAAAAAGGENKEDDQEPLELDVYNQGMFKTELCNKWQETGACPYGDHCQFAHGIGELRPVIRHPRYKTEVCRMVLSGGNCPYGHRCHFRHALTEQERITGTTT</sequence>
<keyword evidence="1 5" id="KW-0479">Metal-binding</keyword>
<keyword evidence="6" id="KW-0175">Coiled coil</keyword>
<dbReference type="SUPFAM" id="SSF90229">
    <property type="entry name" value="CCCH zinc finger"/>
    <property type="match status" value="2"/>
</dbReference>
<dbReference type="GO" id="GO:0003729">
    <property type="term" value="F:mRNA binding"/>
    <property type="evidence" value="ECO:0007669"/>
    <property type="project" value="InterPro"/>
</dbReference>
<accession>A0A200QUV8</accession>
<dbReference type="InParanoid" id="A0A200QUV8"/>
<evidence type="ECO:0000256" key="1">
    <source>
        <dbReference type="ARBA" id="ARBA00022723"/>
    </source>
</evidence>
<feature type="region of interest" description="Disordered" evidence="7">
    <location>
        <begin position="1"/>
        <end position="45"/>
    </location>
</feature>
<feature type="domain" description="C3H1-type" evidence="8">
    <location>
        <begin position="326"/>
        <end position="354"/>
    </location>
</feature>
<keyword evidence="2" id="KW-0677">Repeat</keyword>
<feature type="domain" description="C3H1-type" evidence="8">
    <location>
        <begin position="288"/>
        <end position="316"/>
    </location>
</feature>
<organism evidence="9 10">
    <name type="scientific">Macleaya cordata</name>
    <name type="common">Five-seeded plume-poppy</name>
    <name type="synonym">Bocconia cordata</name>
    <dbReference type="NCBI Taxonomy" id="56857"/>
    <lineage>
        <taxon>Eukaryota</taxon>
        <taxon>Viridiplantae</taxon>
        <taxon>Streptophyta</taxon>
        <taxon>Embryophyta</taxon>
        <taxon>Tracheophyta</taxon>
        <taxon>Spermatophyta</taxon>
        <taxon>Magnoliopsida</taxon>
        <taxon>Ranunculales</taxon>
        <taxon>Papaveraceae</taxon>
        <taxon>Papaveroideae</taxon>
        <taxon>Macleaya</taxon>
    </lineage>
</organism>
<dbReference type="InterPro" id="IPR036855">
    <property type="entry name" value="Znf_CCCH_sf"/>
</dbReference>
<dbReference type="InterPro" id="IPR000571">
    <property type="entry name" value="Znf_CCCH"/>
</dbReference>
<dbReference type="FunCoup" id="A0A200QUV8">
    <property type="interactions" value="21"/>
</dbReference>
<keyword evidence="3 5" id="KW-0863">Zinc-finger</keyword>
<feature type="zinc finger region" description="C3H1-type" evidence="5">
    <location>
        <begin position="326"/>
        <end position="354"/>
    </location>
</feature>
<dbReference type="Gene3D" id="4.10.1000.10">
    <property type="entry name" value="Zinc finger, CCCH-type"/>
    <property type="match status" value="2"/>
</dbReference>
<dbReference type="AlphaFoldDB" id="A0A200QUV8"/>
<feature type="compositionally biased region" description="Low complexity" evidence="7">
    <location>
        <begin position="24"/>
        <end position="39"/>
    </location>
</feature>
<dbReference type="Pfam" id="PF00642">
    <property type="entry name" value="zf-CCCH"/>
    <property type="match status" value="1"/>
</dbReference>
<feature type="zinc finger region" description="C3H1-type" evidence="5">
    <location>
        <begin position="288"/>
        <end position="316"/>
    </location>
</feature>
<evidence type="ECO:0000256" key="6">
    <source>
        <dbReference type="SAM" id="Coils"/>
    </source>
</evidence>
<feature type="coiled-coil region" evidence="6">
    <location>
        <begin position="108"/>
        <end position="135"/>
    </location>
</feature>
<evidence type="ECO:0000313" key="9">
    <source>
        <dbReference type="EMBL" id="OVA14243.1"/>
    </source>
</evidence>
<dbReference type="PROSITE" id="PS50103">
    <property type="entry name" value="ZF_C3H1"/>
    <property type="match status" value="2"/>
</dbReference>
<dbReference type="InterPro" id="IPR045877">
    <property type="entry name" value="ZFP36-like"/>
</dbReference>
<dbReference type="SMART" id="SM00356">
    <property type="entry name" value="ZnF_C3H1"/>
    <property type="match status" value="2"/>
</dbReference>
<feature type="compositionally biased region" description="Polar residues" evidence="7">
    <location>
        <begin position="8"/>
        <end position="23"/>
    </location>
</feature>
<name>A0A200QUV8_MACCD</name>
<evidence type="ECO:0000256" key="3">
    <source>
        <dbReference type="ARBA" id="ARBA00022771"/>
    </source>
</evidence>
<reference evidence="9 10" key="1">
    <citation type="journal article" date="2017" name="Mol. Plant">
        <title>The Genome of Medicinal Plant Macleaya cordata Provides New Insights into Benzylisoquinoline Alkaloids Metabolism.</title>
        <authorList>
            <person name="Liu X."/>
            <person name="Liu Y."/>
            <person name="Huang P."/>
            <person name="Ma Y."/>
            <person name="Qing Z."/>
            <person name="Tang Q."/>
            <person name="Cao H."/>
            <person name="Cheng P."/>
            <person name="Zheng Y."/>
            <person name="Yuan Z."/>
            <person name="Zhou Y."/>
            <person name="Liu J."/>
            <person name="Tang Z."/>
            <person name="Zhuo Y."/>
            <person name="Zhang Y."/>
            <person name="Yu L."/>
            <person name="Huang J."/>
            <person name="Yang P."/>
            <person name="Peng Q."/>
            <person name="Zhang J."/>
            <person name="Jiang W."/>
            <person name="Zhang Z."/>
            <person name="Lin K."/>
            <person name="Ro D.K."/>
            <person name="Chen X."/>
            <person name="Xiong X."/>
            <person name="Shang Y."/>
            <person name="Huang S."/>
            <person name="Zeng J."/>
        </authorList>
    </citation>
    <scope>NUCLEOTIDE SEQUENCE [LARGE SCALE GENOMIC DNA]</scope>
    <source>
        <strain evidence="10">cv. BLH2017</strain>
        <tissue evidence="9">Root</tissue>
    </source>
</reference>
<dbReference type="OMA" id="SPRAHPC"/>
<keyword evidence="4 5" id="KW-0862">Zinc</keyword>
<dbReference type="EMBL" id="MVGT01001059">
    <property type="protein sequence ID" value="OVA14243.1"/>
    <property type="molecule type" value="Genomic_DNA"/>
</dbReference>
<proteinExistence type="predicted"/>
<dbReference type="GO" id="GO:0008270">
    <property type="term" value="F:zinc ion binding"/>
    <property type="evidence" value="ECO:0007669"/>
    <property type="project" value="UniProtKB-KW"/>
</dbReference>
<keyword evidence="10" id="KW-1185">Reference proteome</keyword>
<protein>
    <submittedName>
        <fullName evidence="9">Zinc finger protein</fullName>
    </submittedName>
</protein>
<dbReference type="STRING" id="56857.A0A200QUV8"/>
<dbReference type="Proteomes" id="UP000195402">
    <property type="component" value="Unassembled WGS sequence"/>
</dbReference>
<evidence type="ECO:0000256" key="4">
    <source>
        <dbReference type="ARBA" id="ARBA00022833"/>
    </source>
</evidence>
<evidence type="ECO:0000256" key="5">
    <source>
        <dbReference type="PROSITE-ProRule" id="PRU00723"/>
    </source>
</evidence>
<gene>
    <name evidence="9" type="ORF">BVC80_9025g24</name>
</gene>
<dbReference type="FunFam" id="4.10.1000.10:FF:000001">
    <property type="entry name" value="zinc finger CCCH domain-containing protein 15-like"/>
    <property type="match status" value="1"/>
</dbReference>
<evidence type="ECO:0000256" key="7">
    <source>
        <dbReference type="SAM" id="MobiDB-lite"/>
    </source>
</evidence>